<dbReference type="Pfam" id="PF00097">
    <property type="entry name" value="zf-C3HC4"/>
    <property type="match status" value="1"/>
</dbReference>
<dbReference type="Proteomes" id="UP000054538">
    <property type="component" value="Unassembled WGS sequence"/>
</dbReference>
<evidence type="ECO:0000259" key="8">
    <source>
        <dbReference type="PROSITE" id="PS50089"/>
    </source>
</evidence>
<evidence type="ECO:0000256" key="7">
    <source>
        <dbReference type="SAM" id="MobiDB-lite"/>
    </source>
</evidence>
<feature type="domain" description="RING-type" evidence="8">
    <location>
        <begin position="8"/>
        <end position="53"/>
    </location>
</feature>
<evidence type="ECO:0000256" key="1">
    <source>
        <dbReference type="ARBA" id="ARBA00008518"/>
    </source>
</evidence>
<keyword evidence="4" id="KW-0862">Zinc</keyword>
<name>A0A0D0DCT6_9AGAM</name>
<dbReference type="AlphaFoldDB" id="A0A0D0DCT6"/>
<evidence type="ECO:0000256" key="2">
    <source>
        <dbReference type="ARBA" id="ARBA00022723"/>
    </source>
</evidence>
<dbReference type="InterPro" id="IPR018957">
    <property type="entry name" value="Znf_C3HC4_RING-type"/>
</dbReference>
<feature type="region of interest" description="Disordered" evidence="7">
    <location>
        <begin position="425"/>
        <end position="448"/>
    </location>
</feature>
<feature type="compositionally biased region" description="Polar residues" evidence="7">
    <location>
        <begin position="428"/>
        <end position="438"/>
    </location>
</feature>
<keyword evidence="2" id="KW-0479">Metal-binding</keyword>
<comment type="similarity">
    <text evidence="1">Belongs to the TRIM/RBCC family.</text>
</comment>
<feature type="region of interest" description="Disordered" evidence="7">
    <location>
        <begin position="319"/>
        <end position="354"/>
    </location>
</feature>
<evidence type="ECO:0000256" key="6">
    <source>
        <dbReference type="SAM" id="Coils"/>
    </source>
</evidence>
<accession>A0A0D0DCT6</accession>
<dbReference type="SUPFAM" id="SSF57850">
    <property type="entry name" value="RING/U-box"/>
    <property type="match status" value="1"/>
</dbReference>
<dbReference type="GO" id="GO:0008270">
    <property type="term" value="F:zinc ion binding"/>
    <property type="evidence" value="ECO:0007669"/>
    <property type="project" value="UniProtKB-KW"/>
</dbReference>
<dbReference type="HOGENOM" id="CLU_590669_0_0_1"/>
<reference evidence="9 10" key="1">
    <citation type="submission" date="2014-04" db="EMBL/GenBank/DDBJ databases">
        <authorList>
            <consortium name="DOE Joint Genome Institute"/>
            <person name="Kuo A."/>
            <person name="Kohler A."/>
            <person name="Jargeat P."/>
            <person name="Nagy L.G."/>
            <person name="Floudas D."/>
            <person name="Copeland A."/>
            <person name="Barry K.W."/>
            <person name="Cichocki N."/>
            <person name="Veneault-Fourrey C."/>
            <person name="LaButti K."/>
            <person name="Lindquist E.A."/>
            <person name="Lipzen A."/>
            <person name="Lundell T."/>
            <person name="Morin E."/>
            <person name="Murat C."/>
            <person name="Sun H."/>
            <person name="Tunlid A."/>
            <person name="Henrissat B."/>
            <person name="Grigoriev I.V."/>
            <person name="Hibbett D.S."/>
            <person name="Martin F."/>
            <person name="Nordberg H.P."/>
            <person name="Cantor M.N."/>
            <person name="Hua S.X."/>
        </authorList>
    </citation>
    <scope>NUCLEOTIDE SEQUENCE [LARGE SCALE GENOMIC DNA]</scope>
    <source>
        <strain evidence="9 10">Ve08.2h10</strain>
    </source>
</reference>
<dbReference type="OrthoDB" id="6105938at2759"/>
<evidence type="ECO:0000313" key="10">
    <source>
        <dbReference type="Proteomes" id="UP000054538"/>
    </source>
</evidence>
<dbReference type="PROSITE" id="PS00518">
    <property type="entry name" value="ZF_RING_1"/>
    <property type="match status" value="1"/>
</dbReference>
<reference evidence="10" key="2">
    <citation type="submission" date="2015-01" db="EMBL/GenBank/DDBJ databases">
        <title>Evolutionary Origins and Diversification of the Mycorrhizal Mutualists.</title>
        <authorList>
            <consortium name="DOE Joint Genome Institute"/>
            <consortium name="Mycorrhizal Genomics Consortium"/>
            <person name="Kohler A."/>
            <person name="Kuo A."/>
            <person name="Nagy L.G."/>
            <person name="Floudas D."/>
            <person name="Copeland A."/>
            <person name="Barry K.W."/>
            <person name="Cichocki N."/>
            <person name="Veneault-Fourrey C."/>
            <person name="LaButti K."/>
            <person name="Lindquist E.A."/>
            <person name="Lipzen A."/>
            <person name="Lundell T."/>
            <person name="Morin E."/>
            <person name="Murat C."/>
            <person name="Riley R."/>
            <person name="Ohm R."/>
            <person name="Sun H."/>
            <person name="Tunlid A."/>
            <person name="Henrissat B."/>
            <person name="Grigoriev I.V."/>
            <person name="Hibbett D.S."/>
            <person name="Martin F."/>
        </authorList>
    </citation>
    <scope>NUCLEOTIDE SEQUENCE [LARGE SCALE GENOMIC DNA]</scope>
    <source>
        <strain evidence="10">Ve08.2h10</strain>
    </source>
</reference>
<proteinExistence type="inferred from homology"/>
<feature type="region of interest" description="Disordered" evidence="7">
    <location>
        <begin position="71"/>
        <end position="91"/>
    </location>
</feature>
<evidence type="ECO:0000256" key="3">
    <source>
        <dbReference type="ARBA" id="ARBA00022771"/>
    </source>
</evidence>
<organism evidence="9 10">
    <name type="scientific">Paxillus rubicundulus Ve08.2h10</name>
    <dbReference type="NCBI Taxonomy" id="930991"/>
    <lineage>
        <taxon>Eukaryota</taxon>
        <taxon>Fungi</taxon>
        <taxon>Dikarya</taxon>
        <taxon>Basidiomycota</taxon>
        <taxon>Agaricomycotina</taxon>
        <taxon>Agaricomycetes</taxon>
        <taxon>Agaricomycetidae</taxon>
        <taxon>Boletales</taxon>
        <taxon>Paxilineae</taxon>
        <taxon>Paxillaceae</taxon>
        <taxon>Paxillus</taxon>
    </lineage>
</organism>
<dbReference type="InterPro" id="IPR050143">
    <property type="entry name" value="TRIM/RBCC"/>
</dbReference>
<evidence type="ECO:0000256" key="4">
    <source>
        <dbReference type="ARBA" id="ARBA00022833"/>
    </source>
</evidence>
<keyword evidence="3 5" id="KW-0863">Zinc-finger</keyword>
<dbReference type="EMBL" id="KN828285">
    <property type="protein sequence ID" value="KIK75180.1"/>
    <property type="molecule type" value="Genomic_DNA"/>
</dbReference>
<dbReference type="STRING" id="930991.A0A0D0DCT6"/>
<feature type="compositionally biased region" description="Basic and acidic residues" evidence="7">
    <location>
        <begin position="337"/>
        <end position="354"/>
    </location>
</feature>
<evidence type="ECO:0000313" key="9">
    <source>
        <dbReference type="EMBL" id="KIK75180.1"/>
    </source>
</evidence>
<feature type="compositionally biased region" description="Acidic residues" evidence="7">
    <location>
        <begin position="323"/>
        <end position="336"/>
    </location>
</feature>
<dbReference type="InParanoid" id="A0A0D0DCT6"/>
<dbReference type="PROSITE" id="PS50089">
    <property type="entry name" value="ZF_RING_2"/>
    <property type="match status" value="1"/>
</dbReference>
<dbReference type="InterPro" id="IPR013083">
    <property type="entry name" value="Znf_RING/FYVE/PHD"/>
</dbReference>
<dbReference type="InterPro" id="IPR001841">
    <property type="entry name" value="Znf_RING"/>
</dbReference>
<dbReference type="PANTHER" id="PTHR24103">
    <property type="entry name" value="E3 UBIQUITIN-PROTEIN LIGASE TRIM"/>
    <property type="match status" value="1"/>
</dbReference>
<dbReference type="Gene3D" id="3.30.40.10">
    <property type="entry name" value="Zinc/RING finger domain, C3HC4 (zinc finger)"/>
    <property type="match status" value="1"/>
</dbReference>
<sequence>MDDLLVVCPIHLDAVSINNILVLKCGHGFCEPCLDAIFAHRARTNGITCPTCRKPIKRRDAIALFLASAKPSTQPRLPSPPPVAPSRPSSPDIDIDLIASGAEGSASDLISQLKEKNRSFASENRTLKTRLCNEQRVAEALRLQLINDLEGVRETHAAFSIRYTALQDEFSALRDDDAQHRYTIQNLRAQNGTLETRLVKAEESAARAWKDNEKTREEVMKLLAENQKAAKALEQARKEAQEELQRAKTFREYMERYKRRCELEKKKRKALEIANRRPPPKIEDESLVVVDANAPDALQNVDGPDFGWLDEACEVKGDRLDVSDEETSEGEKESDDELRLNARSDKGKQKAHWRDLNMESVGDWERPLPHDRDDRSLKPLTRFPSDWSLVPEVLAGSSLGVTRKRKQDDSRAGGSKFFKVKMGADTLQGGSAPSSEQKLSGAMSGAKATRRERFPFPLVVDRRGHIRGAVTLGSRQKLNSKN</sequence>
<protein>
    <recommendedName>
        <fullName evidence="8">RING-type domain-containing protein</fullName>
    </recommendedName>
</protein>
<dbReference type="InterPro" id="IPR017907">
    <property type="entry name" value="Znf_RING_CS"/>
</dbReference>
<evidence type="ECO:0000256" key="5">
    <source>
        <dbReference type="PROSITE-ProRule" id="PRU00175"/>
    </source>
</evidence>
<feature type="coiled-coil region" evidence="6">
    <location>
        <begin position="184"/>
        <end position="274"/>
    </location>
</feature>
<gene>
    <name evidence="9" type="ORF">PAXRUDRAFT_835765</name>
</gene>
<keyword evidence="10" id="KW-1185">Reference proteome</keyword>
<dbReference type="SMART" id="SM00184">
    <property type="entry name" value="RING"/>
    <property type="match status" value="1"/>
</dbReference>
<keyword evidence="6" id="KW-0175">Coiled coil</keyword>